<dbReference type="Proteomes" id="UP000324800">
    <property type="component" value="Unassembled WGS sequence"/>
</dbReference>
<reference evidence="1 2" key="1">
    <citation type="submission" date="2019-03" db="EMBL/GenBank/DDBJ databases">
        <title>Single cell metagenomics reveals metabolic interactions within the superorganism composed of flagellate Streblomastix strix and complex community of Bacteroidetes bacteria on its surface.</title>
        <authorList>
            <person name="Treitli S.C."/>
            <person name="Kolisko M."/>
            <person name="Husnik F."/>
            <person name="Keeling P."/>
            <person name="Hampl V."/>
        </authorList>
    </citation>
    <scope>NUCLEOTIDE SEQUENCE [LARGE SCALE GENOMIC DNA]</scope>
    <source>
        <strain evidence="1">ST1C</strain>
    </source>
</reference>
<protein>
    <submittedName>
        <fullName evidence="1">Uncharacterized protein</fullName>
    </submittedName>
</protein>
<name>A0A5J4TYI3_9EUKA</name>
<comment type="caution">
    <text evidence="1">The sequence shown here is derived from an EMBL/GenBank/DDBJ whole genome shotgun (WGS) entry which is preliminary data.</text>
</comment>
<organism evidence="1 2">
    <name type="scientific">Streblomastix strix</name>
    <dbReference type="NCBI Taxonomy" id="222440"/>
    <lineage>
        <taxon>Eukaryota</taxon>
        <taxon>Metamonada</taxon>
        <taxon>Preaxostyla</taxon>
        <taxon>Oxymonadida</taxon>
        <taxon>Streblomastigidae</taxon>
        <taxon>Streblomastix</taxon>
    </lineage>
</organism>
<evidence type="ECO:0000313" key="1">
    <source>
        <dbReference type="EMBL" id="KAA6362475.1"/>
    </source>
</evidence>
<proteinExistence type="predicted"/>
<gene>
    <name evidence="1" type="ORF">EZS28_041999</name>
</gene>
<dbReference type="EMBL" id="SNRW01024159">
    <property type="protein sequence ID" value="KAA6362475.1"/>
    <property type="molecule type" value="Genomic_DNA"/>
</dbReference>
<dbReference type="AlphaFoldDB" id="A0A5J4TYI3"/>
<feature type="non-terminal residue" evidence="1">
    <location>
        <position position="1"/>
    </location>
</feature>
<evidence type="ECO:0000313" key="2">
    <source>
        <dbReference type="Proteomes" id="UP000324800"/>
    </source>
</evidence>
<sequence>ITPLMPYLCDAIIKVTFDDAPDPQVLTLEVIGELGGTMARAG</sequence>
<accession>A0A5J4TYI3</accession>